<feature type="disulfide bond" evidence="5">
    <location>
        <begin position="179"/>
        <end position="188"/>
    </location>
</feature>
<feature type="domain" description="EGF-like" evidence="7">
    <location>
        <begin position="750"/>
        <end position="789"/>
    </location>
</feature>
<feature type="disulfide bond" evidence="5">
    <location>
        <begin position="218"/>
        <end position="227"/>
    </location>
</feature>
<feature type="domain" description="EGF-like" evidence="7">
    <location>
        <begin position="35"/>
        <end position="74"/>
    </location>
</feature>
<evidence type="ECO:0000256" key="4">
    <source>
        <dbReference type="ARBA" id="ARBA00023157"/>
    </source>
</evidence>
<name>A0A815KLW6_ADIRI</name>
<dbReference type="GO" id="GO:0005886">
    <property type="term" value="C:plasma membrane"/>
    <property type="evidence" value="ECO:0007669"/>
    <property type="project" value="TreeGrafter"/>
</dbReference>
<feature type="disulfide bond" evidence="5">
    <location>
        <begin position="696"/>
        <end position="705"/>
    </location>
</feature>
<feature type="disulfide bond" evidence="5">
    <location>
        <begin position="617"/>
        <end position="626"/>
    </location>
</feature>
<protein>
    <recommendedName>
        <fullName evidence="7">EGF-like domain-containing protein</fullName>
    </recommendedName>
</protein>
<feature type="disulfide bond" evidence="5">
    <location>
        <begin position="345"/>
        <end position="354"/>
    </location>
</feature>
<feature type="disulfide bond" evidence="5">
    <location>
        <begin position="581"/>
        <end position="590"/>
    </location>
</feature>
<evidence type="ECO:0000313" key="9">
    <source>
        <dbReference type="Proteomes" id="UP000663852"/>
    </source>
</evidence>
<evidence type="ECO:0000256" key="6">
    <source>
        <dbReference type="SAM" id="SignalP"/>
    </source>
</evidence>
<feature type="domain" description="EGF-like" evidence="7">
    <location>
        <begin position="153"/>
        <end position="189"/>
    </location>
</feature>
<feature type="disulfide bond" evidence="5">
    <location>
        <begin position="306"/>
        <end position="315"/>
    </location>
</feature>
<feature type="domain" description="EGF-like" evidence="7">
    <location>
        <begin position="793"/>
        <end position="833"/>
    </location>
</feature>
<feature type="domain" description="EGF-like" evidence="7">
    <location>
        <begin position="233"/>
        <end position="272"/>
    </location>
</feature>
<feature type="disulfide bond" evidence="5">
    <location>
        <begin position="735"/>
        <end position="744"/>
    </location>
</feature>
<dbReference type="SUPFAM" id="SSF57196">
    <property type="entry name" value="EGF/Laminin"/>
    <property type="match status" value="15"/>
</dbReference>
<feature type="domain" description="EGF-like" evidence="7">
    <location>
        <begin position="369"/>
        <end position="405"/>
    </location>
</feature>
<dbReference type="AlphaFoldDB" id="A0A815KLW6"/>
<evidence type="ECO:0000256" key="1">
    <source>
        <dbReference type="ARBA" id="ARBA00022536"/>
    </source>
</evidence>
<feature type="domain" description="EGF-like" evidence="7">
    <location>
        <begin position="552"/>
        <end position="591"/>
    </location>
</feature>
<feature type="disulfide bond" evidence="5">
    <location>
        <begin position="779"/>
        <end position="788"/>
    </location>
</feature>
<dbReference type="CDD" id="cd00054">
    <property type="entry name" value="EGF_CA"/>
    <property type="match status" value="2"/>
</dbReference>
<feature type="domain" description="EGF-like" evidence="7">
    <location>
        <begin position="596"/>
        <end position="627"/>
    </location>
</feature>
<dbReference type="PROSITE" id="PS01186">
    <property type="entry name" value="EGF_2"/>
    <property type="match status" value="10"/>
</dbReference>
<feature type="domain" description="EGF-like" evidence="7">
    <location>
        <begin position="79"/>
        <end position="110"/>
    </location>
</feature>
<feature type="domain" description="EGF-like" evidence="7">
    <location>
        <begin position="892"/>
        <end position="928"/>
    </location>
</feature>
<feature type="domain" description="EGF-like" evidence="7">
    <location>
        <begin position="836"/>
        <end position="872"/>
    </location>
</feature>
<evidence type="ECO:0000259" key="7">
    <source>
        <dbReference type="PROSITE" id="PS50026"/>
    </source>
</evidence>
<evidence type="ECO:0000313" key="8">
    <source>
        <dbReference type="EMBL" id="CAF1398008.1"/>
    </source>
</evidence>
<dbReference type="OrthoDB" id="283575at2759"/>
<comment type="caution">
    <text evidence="5">Lacks conserved residue(s) required for the propagation of feature annotation.</text>
</comment>
<dbReference type="EMBL" id="CAJNOJ010000322">
    <property type="protein sequence ID" value="CAF1398008.1"/>
    <property type="molecule type" value="Genomic_DNA"/>
</dbReference>
<feature type="domain" description="EGF-like" evidence="7">
    <location>
        <begin position="708"/>
        <end position="745"/>
    </location>
</feature>
<feature type="disulfide bond" evidence="5">
    <location>
        <begin position="823"/>
        <end position="832"/>
    </location>
</feature>
<evidence type="ECO:0000256" key="3">
    <source>
        <dbReference type="ARBA" id="ARBA00022737"/>
    </source>
</evidence>
<feature type="domain" description="EGF-like" evidence="7">
    <location>
        <begin position="191"/>
        <end position="228"/>
    </location>
</feature>
<dbReference type="InterPro" id="IPR000742">
    <property type="entry name" value="EGF"/>
</dbReference>
<feature type="disulfide bond" evidence="5">
    <location>
        <begin position="436"/>
        <end position="445"/>
    </location>
</feature>
<dbReference type="Gene3D" id="2.10.25.10">
    <property type="entry name" value="Laminin"/>
    <property type="match status" value="20"/>
</dbReference>
<keyword evidence="2 6" id="KW-0732">Signal</keyword>
<organism evidence="8 9">
    <name type="scientific">Adineta ricciae</name>
    <name type="common">Rotifer</name>
    <dbReference type="NCBI Taxonomy" id="249248"/>
    <lineage>
        <taxon>Eukaryota</taxon>
        <taxon>Metazoa</taxon>
        <taxon>Spiralia</taxon>
        <taxon>Gnathifera</taxon>
        <taxon>Rotifera</taxon>
        <taxon>Eurotatoria</taxon>
        <taxon>Bdelloidea</taxon>
        <taxon>Adinetida</taxon>
        <taxon>Adinetidae</taxon>
        <taxon>Adineta</taxon>
    </lineage>
</organism>
<feature type="domain" description="EGF-like" evidence="7">
    <location>
        <begin position="948"/>
        <end position="986"/>
    </location>
</feature>
<dbReference type="GO" id="GO:0032991">
    <property type="term" value="C:protein-containing complex"/>
    <property type="evidence" value="ECO:0007669"/>
    <property type="project" value="TreeGrafter"/>
</dbReference>
<feature type="disulfide bond" evidence="5">
    <location>
        <begin position="262"/>
        <end position="271"/>
    </location>
</feature>
<dbReference type="SMART" id="SM00181">
    <property type="entry name" value="EGF"/>
    <property type="match status" value="21"/>
</dbReference>
<dbReference type="GO" id="GO:0005509">
    <property type="term" value="F:calcium ion binding"/>
    <property type="evidence" value="ECO:0007669"/>
    <property type="project" value="InterPro"/>
</dbReference>
<dbReference type="PROSITE" id="PS50026">
    <property type="entry name" value="EGF_3"/>
    <property type="match status" value="21"/>
</dbReference>
<feature type="domain" description="EGF-like" evidence="7">
    <location>
        <begin position="628"/>
        <end position="666"/>
    </location>
</feature>
<feature type="disulfide bond" evidence="5">
    <location>
        <begin position="600"/>
        <end position="610"/>
    </location>
</feature>
<dbReference type="InterPro" id="IPR001881">
    <property type="entry name" value="EGF-like_Ca-bd_dom"/>
</dbReference>
<accession>A0A815KLW6</accession>
<feature type="chain" id="PRO_5032439134" description="EGF-like domain-containing protein" evidence="6">
    <location>
        <begin position="18"/>
        <end position="1031"/>
    </location>
</feature>
<feature type="domain" description="EGF-like" evidence="7">
    <location>
        <begin position="276"/>
        <end position="316"/>
    </location>
</feature>
<dbReference type="InterPro" id="IPR051022">
    <property type="entry name" value="Notch_Cell-Fate_Det"/>
</dbReference>
<dbReference type="Pfam" id="PF00008">
    <property type="entry name" value="EGF"/>
    <property type="match status" value="7"/>
</dbReference>
<sequence>MWCSILFYTLLITFVRASSNRTSSQTKVGECDSLNGNACGFVTCENGGQCNEDPSTADCFKCHCLPGFSGKVCQNAIILPPGCGSGCQNGGACIGNICNCQPGFTGPFCETINNCAPVNPCGNGGRCSSVGNTFVCDCTGTGFTGRDCTEPIVTNPCTTNPCQNGAQCSWNGVLVTCACVGGFSGSFCQIPPVPCAATPCENGGVCEPTGANTYECRCPAEYTGIRCETYILSTHPCVTMADRVCQNGGECTVNGDDYLCRCASGWGGRNCEVREEPNTCNPNPCGDHGTCGIATIASGTVAICFCDNQWTGRRCDIQIGEQCYDGYCMSGGVCRTSGNIRYCECPVTHIGARCETPITGVTTTTAVPGVRPCSLAPCRNGGACYGDNVNFICVCPPNWTDRTCSTAISVVDLCSPKPCRNNGACQTNGMVFVCTCIPPWTGLTCESYQPAAITTTTAIPTIGMTCTDMPCRNGGVCYTIANGYYCYCGANNLYTGKNCETIVPVTPSNCPLNCAPGYCVPSGSSARPYVFVRASSNWTSSQTKVGECDSLNGNACGFVTCENGGQCNEDPSTADCFKCHCLPGFSGKVCQNAIILPPGCGSGCQNGGACIGNICNCQPGFTGPFCETINNCAPVNPCGNGGRCSSVGNTFVCDCTGTGFTGRDCTEPIVTNPCTTNPCQNGAQCSWNGVLVTCACVGGFSGSFCQIPPVPCAATPCENGGVCEPTGANTYGCRCPAEYTGIRCETYILSTHPCVTMADRMCQNGGECTVNGDDYLCRCASGWGGRNCEVREEPNTCNPNTCNNNGVCSLVQITTGLTAHCSCRDDWTGKYCDVRIGEQCYDGYCMSGGVCRTSGNIRYCECPATYTGRRCESLIGAGITTTTPVSPTLVPSVGNCSPSPCLNGGACFSDNNYFICLCTSPWSGRICEEGEMVTTTTVMTSTTTIPSVSRDCQSNPCQNGGTCVPIGTSYSCFCGLDSIYTGKNCDSTAAMSFLECPLNCAPGRCIFSGYAERPYGCLWNGIMRPEGGTTR</sequence>
<dbReference type="PROSITE" id="PS00022">
    <property type="entry name" value="EGF_1"/>
    <property type="match status" value="16"/>
</dbReference>
<feature type="domain" description="EGF-like" evidence="7">
    <location>
        <begin position="319"/>
        <end position="355"/>
    </location>
</feature>
<comment type="caution">
    <text evidence="8">The sequence shown here is derived from an EMBL/GenBank/DDBJ whole genome shotgun (WGS) entry which is preliminary data.</text>
</comment>
<feature type="disulfide bond" evidence="5">
    <location>
        <begin position="64"/>
        <end position="73"/>
    </location>
</feature>
<dbReference type="PANTHER" id="PTHR24049">
    <property type="entry name" value="CRUMBS FAMILY MEMBER"/>
    <property type="match status" value="1"/>
</dbReference>
<keyword evidence="3" id="KW-0677">Repeat</keyword>
<feature type="disulfide bond" evidence="5">
    <location>
        <begin position="862"/>
        <end position="871"/>
    </location>
</feature>
<feature type="disulfide bond" evidence="5">
    <location>
        <begin position="100"/>
        <end position="109"/>
    </location>
</feature>
<dbReference type="PANTHER" id="PTHR24049:SF22">
    <property type="entry name" value="DROSOPHILA CRUMBS HOMOLOG"/>
    <property type="match status" value="1"/>
</dbReference>
<feature type="disulfide bond" evidence="5">
    <location>
        <begin position="83"/>
        <end position="93"/>
    </location>
</feature>
<gene>
    <name evidence="8" type="ORF">EDS130_LOCUS35846</name>
</gene>
<feature type="domain" description="EGF-like" evidence="7">
    <location>
        <begin position="111"/>
        <end position="149"/>
    </location>
</feature>
<dbReference type="SMART" id="SM00179">
    <property type="entry name" value="EGF_CA"/>
    <property type="match status" value="13"/>
</dbReference>
<evidence type="ECO:0000256" key="2">
    <source>
        <dbReference type="ARBA" id="ARBA00022729"/>
    </source>
</evidence>
<feature type="domain" description="EGF-like" evidence="7">
    <location>
        <begin position="410"/>
        <end position="446"/>
    </location>
</feature>
<evidence type="ECO:0000256" key="5">
    <source>
        <dbReference type="PROSITE-ProRule" id="PRU00076"/>
    </source>
</evidence>
<feature type="domain" description="EGF-like" evidence="7">
    <location>
        <begin position="462"/>
        <end position="500"/>
    </location>
</feature>
<dbReference type="GO" id="GO:0007157">
    <property type="term" value="P:heterophilic cell-cell adhesion via plasma membrane cell adhesion molecules"/>
    <property type="evidence" value="ECO:0007669"/>
    <property type="project" value="TreeGrafter"/>
</dbReference>
<feature type="disulfide bond" evidence="5">
    <location>
        <begin position="918"/>
        <end position="927"/>
    </location>
</feature>
<dbReference type="Proteomes" id="UP000663852">
    <property type="component" value="Unassembled WGS sequence"/>
</dbReference>
<feature type="disulfide bond" evidence="5">
    <location>
        <begin position="395"/>
        <end position="404"/>
    </location>
</feature>
<feature type="domain" description="EGF-like" evidence="7">
    <location>
        <begin position="670"/>
        <end position="706"/>
    </location>
</feature>
<proteinExistence type="predicted"/>
<keyword evidence="4 5" id="KW-1015">Disulfide bond</keyword>
<reference evidence="8" key="1">
    <citation type="submission" date="2021-02" db="EMBL/GenBank/DDBJ databases">
        <authorList>
            <person name="Nowell W R."/>
        </authorList>
    </citation>
    <scope>NUCLEOTIDE SEQUENCE</scope>
</reference>
<feature type="signal peptide" evidence="6">
    <location>
        <begin position="1"/>
        <end position="17"/>
    </location>
</feature>
<dbReference type="GO" id="GO:0045197">
    <property type="term" value="P:establishment or maintenance of epithelial cell apical/basal polarity"/>
    <property type="evidence" value="ECO:0007669"/>
    <property type="project" value="TreeGrafter"/>
</dbReference>
<keyword evidence="1 5" id="KW-0245">EGF-like domain</keyword>